<sequence>MEKEKTELLEILAELEHIQWTNWAKNLIKRESLSIETIERWESYFVPYKNLPENIKELDRDYARKVMSALKHFENRKNLI</sequence>
<dbReference type="RefSeq" id="WP_169675487.1">
    <property type="nucleotide sequence ID" value="NZ_JABBHF010000009.1"/>
</dbReference>
<evidence type="ECO:0000313" key="2">
    <source>
        <dbReference type="Proteomes" id="UP000746690"/>
    </source>
</evidence>
<evidence type="ECO:0000313" key="1">
    <source>
        <dbReference type="EMBL" id="NMH88970.1"/>
    </source>
</evidence>
<name>A0ABX1S143_9FLAO</name>
<reference evidence="1 2" key="1">
    <citation type="submission" date="2020-04" db="EMBL/GenBank/DDBJ databases">
        <title>A Flavivirga sp. nov.</title>
        <authorList>
            <person name="Sun X."/>
        </authorList>
    </citation>
    <scope>NUCLEOTIDE SEQUENCE [LARGE SCALE GENOMIC DNA]</scope>
    <source>
        <strain evidence="1 2">Y03</strain>
    </source>
</reference>
<proteinExistence type="predicted"/>
<keyword evidence="2" id="KW-1185">Reference proteome</keyword>
<comment type="caution">
    <text evidence="1">The sequence shown here is derived from an EMBL/GenBank/DDBJ whole genome shotgun (WGS) entry which is preliminary data.</text>
</comment>
<gene>
    <name evidence="1" type="ORF">HHX25_15765</name>
</gene>
<protein>
    <submittedName>
        <fullName evidence="1">Uncharacterized protein</fullName>
    </submittedName>
</protein>
<dbReference type="EMBL" id="JABBHF010000009">
    <property type="protein sequence ID" value="NMH88970.1"/>
    <property type="molecule type" value="Genomic_DNA"/>
</dbReference>
<accession>A0ABX1S143</accession>
<dbReference type="Proteomes" id="UP000746690">
    <property type="component" value="Unassembled WGS sequence"/>
</dbReference>
<dbReference type="Gene3D" id="6.20.350.10">
    <property type="match status" value="1"/>
</dbReference>
<organism evidence="1 2">
    <name type="scientific">Flavivirga algicola</name>
    <dbReference type="NCBI Taxonomy" id="2729136"/>
    <lineage>
        <taxon>Bacteria</taxon>
        <taxon>Pseudomonadati</taxon>
        <taxon>Bacteroidota</taxon>
        <taxon>Flavobacteriia</taxon>
        <taxon>Flavobacteriales</taxon>
        <taxon>Flavobacteriaceae</taxon>
        <taxon>Flavivirga</taxon>
    </lineage>
</organism>